<reference evidence="2 3" key="1">
    <citation type="submission" date="2021-01" db="EMBL/GenBank/DDBJ databases">
        <title>Adiantum capillus-veneris genome.</title>
        <authorList>
            <person name="Fang Y."/>
            <person name="Liao Q."/>
        </authorList>
    </citation>
    <scope>NUCLEOTIDE SEQUENCE [LARGE SCALE GENOMIC DNA]</scope>
    <source>
        <strain evidence="2">H3</strain>
        <tissue evidence="2">Leaf</tissue>
    </source>
</reference>
<dbReference type="AlphaFoldDB" id="A0A9D4V7H6"/>
<comment type="caution">
    <text evidence="2">The sequence shown here is derived from an EMBL/GenBank/DDBJ whole genome shotgun (WGS) entry which is preliminary data.</text>
</comment>
<feature type="domain" description="AD" evidence="1">
    <location>
        <begin position="83"/>
        <end position="176"/>
    </location>
</feature>
<dbReference type="OrthoDB" id="1057137at2759"/>
<gene>
    <name evidence="2" type="ORF">GOP47_0005846</name>
</gene>
<dbReference type="InterPro" id="IPR047574">
    <property type="entry name" value="AD"/>
</dbReference>
<protein>
    <recommendedName>
        <fullName evidence="1">AD domain-containing protein</fullName>
    </recommendedName>
</protein>
<dbReference type="PANTHER" id="PTHR13542">
    <property type="entry name" value="LSM12 HOMOLOG"/>
    <property type="match status" value="1"/>
</dbReference>
<dbReference type="SMART" id="SM00995">
    <property type="entry name" value="AD"/>
    <property type="match status" value="1"/>
</dbReference>
<evidence type="ECO:0000313" key="3">
    <source>
        <dbReference type="Proteomes" id="UP000886520"/>
    </source>
</evidence>
<organism evidence="2 3">
    <name type="scientific">Adiantum capillus-veneris</name>
    <name type="common">Maidenhair fern</name>
    <dbReference type="NCBI Taxonomy" id="13818"/>
    <lineage>
        <taxon>Eukaryota</taxon>
        <taxon>Viridiplantae</taxon>
        <taxon>Streptophyta</taxon>
        <taxon>Embryophyta</taxon>
        <taxon>Tracheophyta</taxon>
        <taxon>Polypodiopsida</taxon>
        <taxon>Polypodiidae</taxon>
        <taxon>Polypodiales</taxon>
        <taxon>Pteridineae</taxon>
        <taxon>Pteridaceae</taxon>
        <taxon>Vittarioideae</taxon>
        <taxon>Adiantum</taxon>
    </lineage>
</organism>
<dbReference type="InterPro" id="IPR039683">
    <property type="entry name" value="Lsm12-like"/>
</dbReference>
<dbReference type="Pfam" id="PF09793">
    <property type="entry name" value="AD"/>
    <property type="match status" value="1"/>
</dbReference>
<evidence type="ECO:0000313" key="2">
    <source>
        <dbReference type="EMBL" id="KAI5080367.1"/>
    </source>
</evidence>
<keyword evidence="3" id="KW-1185">Reference proteome</keyword>
<proteinExistence type="predicted"/>
<evidence type="ECO:0000259" key="1">
    <source>
        <dbReference type="PROSITE" id="PS52001"/>
    </source>
</evidence>
<accession>A0A9D4V7H6</accession>
<name>A0A9D4V7H6_ADICA</name>
<dbReference type="Pfam" id="PF21166">
    <property type="entry name" value="LSM12_LSM"/>
    <property type="match status" value="1"/>
</dbReference>
<dbReference type="InterPro" id="IPR048478">
    <property type="entry name" value="LSM12_LSM"/>
</dbReference>
<dbReference type="PROSITE" id="PS52001">
    <property type="entry name" value="AD"/>
    <property type="match status" value="1"/>
</dbReference>
<dbReference type="EMBL" id="JABFUD020000005">
    <property type="protein sequence ID" value="KAI5080367.1"/>
    <property type="molecule type" value="Genomic_DNA"/>
</dbReference>
<dbReference type="Proteomes" id="UP000886520">
    <property type="component" value="Chromosome 5"/>
</dbReference>
<sequence length="181" mass="20111">MAVESPASSVTEFVVGCRLAIKTTLGDYLEGQVLTFDKPSNLLVLQEIGQTGPRRNLRFLKVNYIKESTFLGHGDDPLNLKDFMLDMESLKAREEVAIRQAEAEAERIGIGVTAEAQDIFDALSKTLPVRWDNTIIVVMNEVRVSSPYYPENVAGGPPAANERVRKVLELERKRLHARGAT</sequence>
<dbReference type="InterPro" id="IPR019181">
    <property type="entry name" value="LSM12_ABD"/>
</dbReference>